<feature type="domain" description="GH10" evidence="12">
    <location>
        <begin position="47"/>
        <end position="376"/>
    </location>
</feature>
<dbReference type="InterPro" id="IPR006558">
    <property type="entry name" value="LamG-like"/>
</dbReference>
<dbReference type="InterPro" id="IPR017853">
    <property type="entry name" value="GH"/>
</dbReference>
<accession>A0A8J3Q3D7</accession>
<dbReference type="PANTHER" id="PTHR31490:SF88">
    <property type="entry name" value="BETA-XYLANASE"/>
    <property type="match status" value="1"/>
</dbReference>
<evidence type="ECO:0000256" key="11">
    <source>
        <dbReference type="SAM" id="SignalP"/>
    </source>
</evidence>
<organism evidence="13 14">
    <name type="scientific">Rhizocola hellebori</name>
    <dbReference type="NCBI Taxonomy" id="1392758"/>
    <lineage>
        <taxon>Bacteria</taxon>
        <taxon>Bacillati</taxon>
        <taxon>Actinomycetota</taxon>
        <taxon>Actinomycetes</taxon>
        <taxon>Micromonosporales</taxon>
        <taxon>Micromonosporaceae</taxon>
        <taxon>Rhizocola</taxon>
    </lineage>
</organism>
<dbReference type="EMBL" id="BONY01000003">
    <property type="protein sequence ID" value="GIH02719.1"/>
    <property type="molecule type" value="Genomic_DNA"/>
</dbReference>
<dbReference type="GO" id="GO:0031176">
    <property type="term" value="F:endo-1,4-beta-xylanase activity"/>
    <property type="evidence" value="ECO:0007669"/>
    <property type="project" value="UniProtKB-EC"/>
</dbReference>
<evidence type="ECO:0000256" key="2">
    <source>
        <dbReference type="ARBA" id="ARBA00007495"/>
    </source>
</evidence>
<evidence type="ECO:0000256" key="7">
    <source>
        <dbReference type="ARBA" id="ARBA00023277"/>
    </source>
</evidence>
<dbReference type="Gene3D" id="2.60.120.200">
    <property type="match status" value="2"/>
</dbReference>
<evidence type="ECO:0000313" key="14">
    <source>
        <dbReference type="Proteomes" id="UP000612899"/>
    </source>
</evidence>
<keyword evidence="6" id="KW-1015">Disulfide bond</keyword>
<comment type="similarity">
    <text evidence="2 10">Belongs to the glycosyl hydrolase 10 (cellulase F) family.</text>
</comment>
<dbReference type="Pfam" id="PF13385">
    <property type="entry name" value="Laminin_G_3"/>
    <property type="match status" value="2"/>
</dbReference>
<keyword evidence="8 10" id="KW-0326">Glycosidase</keyword>
<evidence type="ECO:0000256" key="6">
    <source>
        <dbReference type="ARBA" id="ARBA00023157"/>
    </source>
</evidence>
<proteinExistence type="inferred from homology"/>
<evidence type="ECO:0000259" key="12">
    <source>
        <dbReference type="PROSITE" id="PS51760"/>
    </source>
</evidence>
<evidence type="ECO:0000256" key="9">
    <source>
        <dbReference type="ARBA" id="ARBA00023326"/>
    </source>
</evidence>
<evidence type="ECO:0000256" key="3">
    <source>
        <dbReference type="ARBA" id="ARBA00022651"/>
    </source>
</evidence>
<keyword evidence="5 10" id="KW-0378">Hydrolase</keyword>
<dbReference type="EC" id="3.2.1.8" evidence="10"/>
<dbReference type="GO" id="GO:0045493">
    <property type="term" value="P:xylan catabolic process"/>
    <property type="evidence" value="ECO:0007669"/>
    <property type="project" value="UniProtKB-KW"/>
</dbReference>
<keyword evidence="9 10" id="KW-0624">Polysaccharide degradation</keyword>
<comment type="catalytic activity">
    <reaction evidence="1 10">
        <text>Endohydrolysis of (1-&gt;4)-beta-D-xylosidic linkages in xylans.</text>
        <dbReference type="EC" id="3.2.1.8"/>
    </reaction>
</comment>
<dbReference type="PANTHER" id="PTHR31490">
    <property type="entry name" value="GLYCOSYL HYDROLASE"/>
    <property type="match status" value="1"/>
</dbReference>
<feature type="signal peptide" evidence="11">
    <location>
        <begin position="1"/>
        <end position="23"/>
    </location>
</feature>
<feature type="chain" id="PRO_5038954893" description="Beta-xylanase" evidence="11">
    <location>
        <begin position="24"/>
        <end position="807"/>
    </location>
</feature>
<comment type="caution">
    <text evidence="13">The sequence shown here is derived from an EMBL/GenBank/DDBJ whole genome shotgun (WGS) entry which is preliminary data.</text>
</comment>
<dbReference type="PRINTS" id="PR00134">
    <property type="entry name" value="GLHYDRLASE10"/>
</dbReference>
<keyword evidence="14" id="KW-1185">Reference proteome</keyword>
<gene>
    <name evidence="13" type="ORF">Rhe02_07860</name>
</gene>
<dbReference type="InterPro" id="IPR001000">
    <property type="entry name" value="GH10_dom"/>
</dbReference>
<evidence type="ECO:0000313" key="13">
    <source>
        <dbReference type="EMBL" id="GIH02719.1"/>
    </source>
</evidence>
<sequence length="807" mass="87761">MKRTGFIAAAVMAAMFMVEPSPAAADPIPLKTLAAAARAGDGIMFGSAIQSALIDPDSDGDETYEQRAAAEFSLIAPENDLIWEVTEPTEPTREGGEWVHNYAWNRAEEVVDFADRNGQTIIGHHLVWHSSVPSWWPRMPGPDGKPIPNPEAYTPQVVREFLQDRVEDTVNRFEGRIGYWSVVNEVFAENGSWRPSIWQRAYPNPVPDSYGYIADSFRWAHAADANAKLYINEYGVEGNTAKARALYDLVKRLRNDNVPIHGVGFQTHRKLTDGLTGFADMLRRFADLGVEVYITEMDVRIHDTATSGVELLQQAEVYGRAVRACLDVAACKFINLWGFTDAHSWIGTVFHIGWGRATVLTNTLAAKPAYNRIAAELAGWTAPVQNMAGWWRLDDWVAPDDAAMVASDVSGHGRPAAVAGFALGNEGRMPGYTAFRGNGVSTQATTTGPVLQTPQSFTVSAWVSLTDTTRDQVVVSQDAATSAAFSIGFNVASQKWYFSMADTYAQGPGFYQVFSTVTPQPGAWTHVTGVWNRAWGRLVLYVNGKLNAAVAPPASFLPKASTGSLRIGAALNGRHLAGSISDVRAYQRVLSDAEILDATSLGYFGLNGQTGDTSFFLRDGSSRPEVIRWLGTPDQMPNALRLTAGPNDSTRIEAVAVDIRPQVLRTDRSYSVSAWVNLEATGDMVAVAQDGIHRSAFRLGVRAGKWSFAIPSADADVVTMQVVNGPTAVAGWTHLVGVYDAEARQIRLYVNNVAQTPAANVTSWASANTLHLGQALDAPRWVGGIDDVRIYQTPLTLNEISLIPARS</sequence>
<dbReference type="Proteomes" id="UP000612899">
    <property type="component" value="Unassembled WGS sequence"/>
</dbReference>
<evidence type="ECO:0000256" key="5">
    <source>
        <dbReference type="ARBA" id="ARBA00022801"/>
    </source>
</evidence>
<evidence type="ECO:0000256" key="1">
    <source>
        <dbReference type="ARBA" id="ARBA00000681"/>
    </source>
</evidence>
<name>A0A8J3Q3D7_9ACTN</name>
<reference evidence="13" key="1">
    <citation type="submission" date="2021-01" db="EMBL/GenBank/DDBJ databases">
        <title>Whole genome shotgun sequence of Rhizocola hellebori NBRC 109834.</title>
        <authorList>
            <person name="Komaki H."/>
            <person name="Tamura T."/>
        </authorList>
    </citation>
    <scope>NUCLEOTIDE SEQUENCE</scope>
    <source>
        <strain evidence="13">NBRC 109834</strain>
    </source>
</reference>
<dbReference type="SMART" id="SM00560">
    <property type="entry name" value="LamGL"/>
    <property type="match status" value="2"/>
</dbReference>
<dbReference type="AlphaFoldDB" id="A0A8J3Q3D7"/>
<dbReference type="SUPFAM" id="SSF49899">
    <property type="entry name" value="Concanavalin A-like lectins/glucanases"/>
    <property type="match status" value="2"/>
</dbReference>
<evidence type="ECO:0000256" key="8">
    <source>
        <dbReference type="ARBA" id="ARBA00023295"/>
    </source>
</evidence>
<keyword evidence="3" id="KW-0858">Xylan degradation</keyword>
<dbReference type="InterPro" id="IPR044846">
    <property type="entry name" value="GH10"/>
</dbReference>
<dbReference type="Gene3D" id="3.20.20.80">
    <property type="entry name" value="Glycosidases"/>
    <property type="match status" value="1"/>
</dbReference>
<keyword evidence="7 10" id="KW-0119">Carbohydrate metabolism</keyword>
<dbReference type="Pfam" id="PF00331">
    <property type="entry name" value="Glyco_hydro_10"/>
    <property type="match status" value="1"/>
</dbReference>
<dbReference type="InterPro" id="IPR013320">
    <property type="entry name" value="ConA-like_dom_sf"/>
</dbReference>
<dbReference type="SUPFAM" id="SSF51445">
    <property type="entry name" value="(Trans)glycosidases"/>
    <property type="match status" value="1"/>
</dbReference>
<dbReference type="SMART" id="SM00633">
    <property type="entry name" value="Glyco_10"/>
    <property type="match status" value="1"/>
</dbReference>
<evidence type="ECO:0000256" key="4">
    <source>
        <dbReference type="ARBA" id="ARBA00022729"/>
    </source>
</evidence>
<dbReference type="PROSITE" id="PS51760">
    <property type="entry name" value="GH10_2"/>
    <property type="match status" value="1"/>
</dbReference>
<evidence type="ECO:0000256" key="10">
    <source>
        <dbReference type="RuleBase" id="RU361174"/>
    </source>
</evidence>
<protein>
    <recommendedName>
        <fullName evidence="10">Beta-xylanase</fullName>
        <ecNumber evidence="10">3.2.1.8</ecNumber>
    </recommendedName>
</protein>
<keyword evidence="4 11" id="KW-0732">Signal</keyword>